<dbReference type="GO" id="GO:0000155">
    <property type="term" value="F:phosphorelay sensor kinase activity"/>
    <property type="evidence" value="ECO:0007669"/>
    <property type="project" value="InterPro"/>
</dbReference>
<dbReference type="GO" id="GO:0005886">
    <property type="term" value="C:plasma membrane"/>
    <property type="evidence" value="ECO:0007669"/>
    <property type="project" value="TreeGrafter"/>
</dbReference>
<dbReference type="SMART" id="SM00448">
    <property type="entry name" value="REC"/>
    <property type="match status" value="1"/>
</dbReference>
<name>A0A6A6J8V7_WESOR</name>
<dbReference type="CDD" id="cd00082">
    <property type="entry name" value="HisKA"/>
    <property type="match status" value="1"/>
</dbReference>
<comment type="catalytic activity">
    <reaction evidence="1">
        <text>ATP + protein L-histidine = ADP + protein N-phospho-L-histidine.</text>
        <dbReference type="EC" id="2.7.13.3"/>
    </reaction>
</comment>
<keyword evidence="5" id="KW-0418">Kinase</keyword>
<dbReference type="InterPro" id="IPR011006">
    <property type="entry name" value="CheY-like_superfamily"/>
</dbReference>
<dbReference type="PROSITE" id="PS50109">
    <property type="entry name" value="HIS_KIN"/>
    <property type="match status" value="1"/>
</dbReference>
<feature type="region of interest" description="Disordered" evidence="7">
    <location>
        <begin position="980"/>
        <end position="1001"/>
    </location>
</feature>
<dbReference type="OrthoDB" id="60033at2759"/>
<organism evidence="10 11">
    <name type="scientific">Westerdykella ornata</name>
    <dbReference type="NCBI Taxonomy" id="318751"/>
    <lineage>
        <taxon>Eukaryota</taxon>
        <taxon>Fungi</taxon>
        <taxon>Dikarya</taxon>
        <taxon>Ascomycota</taxon>
        <taxon>Pezizomycotina</taxon>
        <taxon>Dothideomycetes</taxon>
        <taxon>Pleosporomycetidae</taxon>
        <taxon>Pleosporales</taxon>
        <taxon>Sporormiaceae</taxon>
        <taxon>Westerdykella</taxon>
    </lineage>
</organism>
<dbReference type="SUPFAM" id="SSF55874">
    <property type="entry name" value="ATPase domain of HSP90 chaperone/DNA topoisomerase II/histidine kinase"/>
    <property type="match status" value="1"/>
</dbReference>
<evidence type="ECO:0000256" key="6">
    <source>
        <dbReference type="PROSITE-ProRule" id="PRU00169"/>
    </source>
</evidence>
<accession>A0A6A6J8V7</accession>
<dbReference type="InterPro" id="IPR036097">
    <property type="entry name" value="HisK_dim/P_sf"/>
</dbReference>
<dbReference type="InterPro" id="IPR003661">
    <property type="entry name" value="HisK_dim/P_dom"/>
</dbReference>
<dbReference type="PANTHER" id="PTHR43047">
    <property type="entry name" value="TWO-COMPONENT HISTIDINE PROTEIN KINASE"/>
    <property type="match status" value="1"/>
</dbReference>
<protein>
    <recommendedName>
        <fullName evidence="2">histidine kinase</fullName>
        <ecNumber evidence="2">2.7.13.3</ecNumber>
    </recommendedName>
</protein>
<feature type="modified residue" description="4-aspartylphosphate" evidence="6">
    <location>
        <position position="905"/>
    </location>
</feature>
<evidence type="ECO:0000256" key="4">
    <source>
        <dbReference type="ARBA" id="ARBA00022679"/>
    </source>
</evidence>
<dbReference type="Pfam" id="PF02518">
    <property type="entry name" value="HATPase_c"/>
    <property type="match status" value="1"/>
</dbReference>
<evidence type="ECO:0000259" key="9">
    <source>
        <dbReference type="PROSITE" id="PS50110"/>
    </source>
</evidence>
<dbReference type="InterPro" id="IPR036890">
    <property type="entry name" value="HATPase_C_sf"/>
</dbReference>
<dbReference type="Pfam" id="PF00512">
    <property type="entry name" value="HisKA"/>
    <property type="match status" value="1"/>
</dbReference>
<feature type="region of interest" description="Disordered" evidence="7">
    <location>
        <begin position="16"/>
        <end position="45"/>
    </location>
</feature>
<dbReference type="SMART" id="SM00387">
    <property type="entry name" value="HATPase_c"/>
    <property type="match status" value="1"/>
</dbReference>
<feature type="domain" description="Histidine kinase" evidence="8">
    <location>
        <begin position="538"/>
        <end position="814"/>
    </location>
</feature>
<dbReference type="InterPro" id="IPR004358">
    <property type="entry name" value="Sig_transdc_His_kin-like_C"/>
</dbReference>
<keyword evidence="4" id="KW-0808">Transferase</keyword>
<dbReference type="CDD" id="cd17546">
    <property type="entry name" value="REC_hyHK_CKI1_RcsC-like"/>
    <property type="match status" value="1"/>
</dbReference>
<feature type="compositionally biased region" description="Polar residues" evidence="7">
    <location>
        <begin position="16"/>
        <end position="30"/>
    </location>
</feature>
<evidence type="ECO:0000256" key="2">
    <source>
        <dbReference type="ARBA" id="ARBA00012438"/>
    </source>
</evidence>
<dbReference type="PANTHER" id="PTHR43047:SF72">
    <property type="entry name" value="OSMOSENSING HISTIDINE PROTEIN KINASE SLN1"/>
    <property type="match status" value="1"/>
</dbReference>
<dbReference type="InterPro" id="IPR005467">
    <property type="entry name" value="His_kinase_dom"/>
</dbReference>
<evidence type="ECO:0000313" key="11">
    <source>
        <dbReference type="Proteomes" id="UP000800097"/>
    </source>
</evidence>
<gene>
    <name evidence="10" type="ORF">EI97DRAFT_386612</name>
</gene>
<dbReference type="PRINTS" id="PR00344">
    <property type="entry name" value="BCTRLSENSOR"/>
</dbReference>
<dbReference type="InterPro" id="IPR035965">
    <property type="entry name" value="PAS-like_dom_sf"/>
</dbReference>
<dbReference type="Gene3D" id="3.40.50.2300">
    <property type="match status" value="1"/>
</dbReference>
<dbReference type="AlphaFoldDB" id="A0A6A6J8V7"/>
<evidence type="ECO:0000256" key="3">
    <source>
        <dbReference type="ARBA" id="ARBA00022553"/>
    </source>
</evidence>
<dbReference type="Gene3D" id="3.30.565.10">
    <property type="entry name" value="Histidine kinase-like ATPase, C-terminal domain"/>
    <property type="match status" value="1"/>
</dbReference>
<sequence length="1001" mass="112253">MSGSGLIYRPRIDSVQEQASTTHSRKASSSQEHHSQIPRLHQPHSHDWTADLVQTDHVRFFRETDWASTPLGPLESWSLTLQHYTRMVMADSRAACLWWGPQLIAIYNEKYKRIAGRAHPQLMGGTFMDGLPDRWPQRKGYFEHARKTGLGIDYNREHPLFVQHDRWREETFYTGNVVPVGDGPADQPEGFYNSLVEDTSFRLSQRRTSLLNRMASVVDATLTDTWPLILATLETDGPDIPMALLYKTEEVASTTHLRLRGQIGIPDGHNLLVDGAPLTSERGVIPECRRAGHDVLVIEADERFRSIMWRGYGEAAHHIGILPLASDSGVLGYLVVGTNPCRAFGDDCNQFLHDLRRVISQSISIAVTRSEAARRQRQLEVDLNDSDTKLRHLIEHGSVGMCNVGLDGKFLWANEQYCALHGLELDTFKDIGPFAFFDLYTDEDKAKCEAAWDEIVSGRTKKINMELELRRSYTCPSGEKGHPHIQISVFPYHEHGVIKSIMGAFTDISRLKWAQNFQARLAAEAREAKRQQEAFIDVVSHEMRNPLSAIVHCADEISKSAQEYKATQKDMPQPDTKVAKLLEDNVSSANIILQCSEHQKRIIDDVLTLSRLDSMLLSFNPNPTRPVKLINTIVSIFEAELKTKQITYNVIPDPSLSELNIRHVYLDPSRVTQIFINLITNAIKFTKSSEHPSISITYGASLSNPRDFFPADMYWATRKDTVVDMTDNPEWGDGEALYLTFIVQDTGIGMTNWEIRKVFDRFQQANMRTHVKYGGSGLGLFISKQLTEKQGGEIGVVSEPGKGSTFGFYIKTRRVENRLKSLGILPSIPQHVIDSATSTNPRGTPGSDSEKAQLRVLLVEDNLINQQVLVRQLRKAGCVVDIANHGSEALEILDMGKTFDVVLMDLEMPVMDGLTAMQEIREREEDGRLPPGHLPMIAVTANVRDEQIEEAKSAGADHVMQKPFKAIDLVRMMKTLVPQVGTPGSEPTTPGLIGPLSGMLL</sequence>
<dbReference type="SMART" id="SM00388">
    <property type="entry name" value="HisKA"/>
    <property type="match status" value="1"/>
</dbReference>
<dbReference type="Pfam" id="PF00072">
    <property type="entry name" value="Response_reg"/>
    <property type="match status" value="1"/>
</dbReference>
<dbReference type="SUPFAM" id="SSF52172">
    <property type="entry name" value="CheY-like"/>
    <property type="match status" value="1"/>
</dbReference>
<evidence type="ECO:0000256" key="7">
    <source>
        <dbReference type="SAM" id="MobiDB-lite"/>
    </source>
</evidence>
<reference evidence="10" key="1">
    <citation type="journal article" date="2020" name="Stud. Mycol.">
        <title>101 Dothideomycetes genomes: a test case for predicting lifestyles and emergence of pathogens.</title>
        <authorList>
            <person name="Haridas S."/>
            <person name="Albert R."/>
            <person name="Binder M."/>
            <person name="Bloem J."/>
            <person name="Labutti K."/>
            <person name="Salamov A."/>
            <person name="Andreopoulos B."/>
            <person name="Baker S."/>
            <person name="Barry K."/>
            <person name="Bills G."/>
            <person name="Bluhm B."/>
            <person name="Cannon C."/>
            <person name="Castanera R."/>
            <person name="Culley D."/>
            <person name="Daum C."/>
            <person name="Ezra D."/>
            <person name="Gonzalez J."/>
            <person name="Henrissat B."/>
            <person name="Kuo A."/>
            <person name="Liang C."/>
            <person name="Lipzen A."/>
            <person name="Lutzoni F."/>
            <person name="Magnuson J."/>
            <person name="Mondo S."/>
            <person name="Nolan M."/>
            <person name="Ohm R."/>
            <person name="Pangilinan J."/>
            <person name="Park H.-J."/>
            <person name="Ramirez L."/>
            <person name="Alfaro M."/>
            <person name="Sun H."/>
            <person name="Tritt A."/>
            <person name="Yoshinaga Y."/>
            <person name="Zwiers L.-H."/>
            <person name="Turgeon B."/>
            <person name="Goodwin S."/>
            <person name="Spatafora J."/>
            <person name="Crous P."/>
            <person name="Grigoriev I."/>
        </authorList>
    </citation>
    <scope>NUCLEOTIDE SEQUENCE</scope>
    <source>
        <strain evidence="10">CBS 379.55</strain>
    </source>
</reference>
<evidence type="ECO:0000313" key="10">
    <source>
        <dbReference type="EMBL" id="KAF2272076.1"/>
    </source>
</evidence>
<keyword evidence="11" id="KW-1185">Reference proteome</keyword>
<dbReference type="InterPro" id="IPR003594">
    <property type="entry name" value="HATPase_dom"/>
</dbReference>
<dbReference type="SUPFAM" id="SSF47384">
    <property type="entry name" value="Homodimeric domain of signal transducing histidine kinase"/>
    <property type="match status" value="1"/>
</dbReference>
<proteinExistence type="predicted"/>
<dbReference type="GO" id="GO:0009927">
    <property type="term" value="F:histidine phosphotransfer kinase activity"/>
    <property type="evidence" value="ECO:0007669"/>
    <property type="project" value="TreeGrafter"/>
</dbReference>
<dbReference type="SUPFAM" id="SSF55785">
    <property type="entry name" value="PYP-like sensor domain (PAS domain)"/>
    <property type="match status" value="1"/>
</dbReference>
<dbReference type="InterPro" id="IPR001789">
    <property type="entry name" value="Sig_transdc_resp-reg_receiver"/>
</dbReference>
<dbReference type="Gene3D" id="1.10.287.130">
    <property type="match status" value="1"/>
</dbReference>
<dbReference type="EC" id="2.7.13.3" evidence="2"/>
<dbReference type="RefSeq" id="XP_033649615.1">
    <property type="nucleotide sequence ID" value="XM_033796078.1"/>
</dbReference>
<evidence type="ECO:0000256" key="5">
    <source>
        <dbReference type="ARBA" id="ARBA00022777"/>
    </source>
</evidence>
<dbReference type="PROSITE" id="PS50110">
    <property type="entry name" value="RESPONSE_REGULATORY"/>
    <property type="match status" value="1"/>
</dbReference>
<evidence type="ECO:0000256" key="1">
    <source>
        <dbReference type="ARBA" id="ARBA00000085"/>
    </source>
</evidence>
<keyword evidence="3 6" id="KW-0597">Phosphoprotein</keyword>
<dbReference type="EMBL" id="ML986527">
    <property type="protein sequence ID" value="KAF2272076.1"/>
    <property type="molecule type" value="Genomic_DNA"/>
</dbReference>
<dbReference type="Proteomes" id="UP000800097">
    <property type="component" value="Unassembled WGS sequence"/>
</dbReference>
<dbReference type="GeneID" id="54549253"/>
<dbReference type="Gene3D" id="3.30.450.20">
    <property type="entry name" value="PAS domain"/>
    <property type="match status" value="1"/>
</dbReference>
<evidence type="ECO:0000259" key="8">
    <source>
        <dbReference type="PROSITE" id="PS50109"/>
    </source>
</evidence>
<feature type="domain" description="Response regulatory" evidence="9">
    <location>
        <begin position="855"/>
        <end position="977"/>
    </location>
</feature>